<dbReference type="KEGG" id="haq:DU484_19100"/>
<accession>A0A345EII5</accession>
<geneLocation type="plasmid" evidence="2">
    <name>pcba1112-02</name>
</geneLocation>
<name>A0A345EII5_9EURY</name>
<organism evidence="1 2">
    <name type="scientific">Haloplanus rubicundus</name>
    <dbReference type="NCBI Taxonomy" id="1547898"/>
    <lineage>
        <taxon>Archaea</taxon>
        <taxon>Methanobacteriati</taxon>
        <taxon>Methanobacteriota</taxon>
        <taxon>Stenosarchaea group</taxon>
        <taxon>Halobacteria</taxon>
        <taxon>Halobacteriales</taxon>
        <taxon>Haloferacaceae</taxon>
        <taxon>Haloplanus</taxon>
    </lineage>
</organism>
<keyword evidence="1" id="KW-0614">Plasmid</keyword>
<dbReference type="AlphaFoldDB" id="A0A345EII5"/>
<evidence type="ECO:0000313" key="2">
    <source>
        <dbReference type="Proteomes" id="UP000252985"/>
    </source>
</evidence>
<dbReference type="Proteomes" id="UP000252985">
    <property type="component" value="Plasmid pCBA1112-02"/>
</dbReference>
<proteinExistence type="predicted"/>
<reference evidence="1 2" key="1">
    <citation type="submission" date="2018-07" db="EMBL/GenBank/DDBJ databases">
        <title>Genome sequences of Haloplanus sp. CBA1112.</title>
        <authorList>
            <person name="Kim Y.B."/>
            <person name="Roh S.W."/>
        </authorList>
    </citation>
    <scope>NUCLEOTIDE SEQUENCE [LARGE SCALE GENOMIC DNA]</scope>
    <source>
        <strain evidence="1 2">CBA1112</strain>
        <plasmid evidence="2">pcba1112-02</plasmid>
    </source>
</reference>
<sequence>MTVHNSTIEDWVVSPPGTNYRMDSLELTVDDNRVFTATGGLHYRDKCGFFGVNHLYVRGSTATISLGYSHDPSCSESKIRDGAGFWYGPILMTGTLDGDFDTLRISLLNGNTNFDGSTSDHTLEFEV</sequence>
<evidence type="ECO:0000313" key="1">
    <source>
        <dbReference type="EMBL" id="AXG12007.1"/>
    </source>
</evidence>
<gene>
    <name evidence="1" type="ORF">DU484_19100</name>
</gene>
<protein>
    <submittedName>
        <fullName evidence="1">Uncharacterized protein</fullName>
    </submittedName>
</protein>
<dbReference type="EMBL" id="CP031149">
    <property type="protein sequence ID" value="AXG12007.1"/>
    <property type="molecule type" value="Genomic_DNA"/>
</dbReference>